<dbReference type="EMBL" id="CAESAN010000003">
    <property type="protein sequence ID" value="CAB4334469.1"/>
    <property type="molecule type" value="Genomic_DNA"/>
</dbReference>
<evidence type="ECO:0000313" key="2">
    <source>
        <dbReference type="EMBL" id="CAB4334469.1"/>
    </source>
</evidence>
<name>A0A6J5Z205_9ZZZZ</name>
<dbReference type="SUPFAM" id="SSF46955">
    <property type="entry name" value="Putative DNA-binding domain"/>
    <property type="match status" value="1"/>
</dbReference>
<sequence length="76" mass="8794">MEKPPEMTDLQAVAPQAIIGKMTSRDVRKLVPISDVTLWRWVRDGIFPQPEKINGRKYWRQDAVAEWMNRSQANAA</sequence>
<dbReference type="AlphaFoldDB" id="A0A6J5Z205"/>
<gene>
    <name evidence="2" type="ORF">UFOPK3547_00070</name>
</gene>
<dbReference type="Gene3D" id="1.10.238.160">
    <property type="match status" value="1"/>
</dbReference>
<dbReference type="InterPro" id="IPR009061">
    <property type="entry name" value="DNA-bd_dom_put_sf"/>
</dbReference>
<protein>
    <submittedName>
        <fullName evidence="2">Unannotated protein</fullName>
    </submittedName>
</protein>
<dbReference type="Pfam" id="PF12728">
    <property type="entry name" value="HTH_17"/>
    <property type="match status" value="1"/>
</dbReference>
<evidence type="ECO:0000259" key="1">
    <source>
        <dbReference type="Pfam" id="PF12728"/>
    </source>
</evidence>
<feature type="domain" description="Helix-turn-helix" evidence="1">
    <location>
        <begin position="22"/>
        <end position="70"/>
    </location>
</feature>
<proteinExistence type="predicted"/>
<dbReference type="InterPro" id="IPR041657">
    <property type="entry name" value="HTH_17"/>
</dbReference>
<reference evidence="2" key="1">
    <citation type="submission" date="2020-05" db="EMBL/GenBank/DDBJ databases">
        <authorList>
            <person name="Chiriac C."/>
            <person name="Salcher M."/>
            <person name="Ghai R."/>
            <person name="Kavagutti S V."/>
        </authorList>
    </citation>
    <scope>NUCLEOTIDE SEQUENCE</scope>
</reference>
<accession>A0A6J5Z205</accession>
<organism evidence="2">
    <name type="scientific">freshwater metagenome</name>
    <dbReference type="NCBI Taxonomy" id="449393"/>
    <lineage>
        <taxon>unclassified sequences</taxon>
        <taxon>metagenomes</taxon>
        <taxon>ecological metagenomes</taxon>
    </lineage>
</organism>